<feature type="transmembrane region" description="Helical" evidence="5">
    <location>
        <begin position="317"/>
        <end position="336"/>
    </location>
</feature>
<protein>
    <recommendedName>
        <fullName evidence="5">NADH-quinone oxidoreductase subunit N</fullName>
        <ecNumber evidence="5">7.1.1.-</ecNumber>
    </recommendedName>
    <alternativeName>
        <fullName evidence="5">NADH dehydrogenase I subunit N</fullName>
    </alternativeName>
    <alternativeName>
        <fullName evidence="5">NDH-1 subunit N</fullName>
    </alternativeName>
</protein>
<proteinExistence type="inferred from homology"/>
<comment type="subunit">
    <text evidence="5">NDH-1 is composed of 14 different subunits. Subunits NuoA, H, J, K, L, M, N constitute the membrane sector of the complex.</text>
</comment>
<dbReference type="EC" id="7.1.1.-" evidence="5"/>
<evidence type="ECO:0000313" key="8">
    <source>
        <dbReference type="EMBL" id="BCG49539.1"/>
    </source>
</evidence>
<feature type="transmembrane region" description="Helical" evidence="5">
    <location>
        <begin position="125"/>
        <end position="142"/>
    </location>
</feature>
<keyword evidence="5" id="KW-1278">Translocase</keyword>
<dbReference type="EMBL" id="AP023215">
    <property type="protein sequence ID" value="BCG49539.1"/>
    <property type="molecule type" value="Genomic_DNA"/>
</dbReference>
<feature type="transmembrane region" description="Helical" evidence="5">
    <location>
        <begin position="24"/>
        <end position="46"/>
    </location>
</feature>
<accession>A0A7R6VZR6</accession>
<feature type="transmembrane region" description="Helical" evidence="5">
    <location>
        <begin position="356"/>
        <end position="375"/>
    </location>
</feature>
<name>A0A7R6VZR6_9PROT</name>
<feature type="transmembrane region" description="Helical" evidence="5">
    <location>
        <begin position="472"/>
        <end position="491"/>
    </location>
</feature>
<comment type="subcellular location">
    <subcellularLocation>
        <location evidence="5">Cell membrane</location>
        <topology evidence="5">Multi-pass membrane protein</topology>
    </subcellularLocation>
    <subcellularLocation>
        <location evidence="1">Endomembrane system</location>
        <topology evidence="1">Multi-pass membrane protein</topology>
    </subcellularLocation>
    <subcellularLocation>
        <location evidence="6">Membrane</location>
        <topology evidence="6">Multi-pass membrane protein</topology>
    </subcellularLocation>
</comment>
<sequence length="504" mass="57793">MLLYQKLTTIMINNLNFFHFNNIIAYYPEVFLFISTSIILFINIFLPNNKSTFTYFSSLLILLICFILSLINFNNFKIYALSNMFILDPLSSLTKLTLYIIISLILIYSRLFLIKKKITLFNNEFYLLILFSVLGQMIMISGNNLLSIYLGLELMSLTLCVLIASQKNDIFSSEAAIKYFILGILSSGFMLYGISILYGITGTLELPSIFNIIRLNNINYNILTLSLLLIIVGLSFKLGISPFHMWVPDVYQGTSIIITLLLSTAPKLSLFVVIYRLLIECLLPLIINWQKILLILAIFSLIIGNIAAITQYNFKRMIAYSSIAHMGFMLFSIISIKKSYNNLITFNSCDSGLFYIITYVFAILGAFGVVILLKNNTNNKTSELEIFIGLHKRDPWCALIMMIFMFSLAGLPPTIGFYAKFFILEKIFGTQKIWLLLLIIMLSLIGTFYYLRIIKLMYFDNTIEKTKLAINFNIKILLSINAFLLLIFGLYPNFLINFSEKLFI</sequence>
<keyword evidence="5" id="KW-1003">Cell membrane</keyword>
<feature type="transmembrane region" description="Helical" evidence="5">
    <location>
        <begin position="148"/>
        <end position="165"/>
    </location>
</feature>
<dbReference type="GO" id="GO:0012505">
    <property type="term" value="C:endomembrane system"/>
    <property type="evidence" value="ECO:0007669"/>
    <property type="project" value="UniProtKB-SubCell"/>
</dbReference>
<keyword evidence="4 5" id="KW-0472">Membrane</keyword>
<feature type="domain" description="NADH:quinone oxidoreductase/Mrp antiporter transmembrane" evidence="7">
    <location>
        <begin position="143"/>
        <end position="445"/>
    </location>
</feature>
<dbReference type="GO" id="GO:0005886">
    <property type="term" value="C:plasma membrane"/>
    <property type="evidence" value="ECO:0007669"/>
    <property type="project" value="UniProtKB-SubCell"/>
</dbReference>
<dbReference type="PANTHER" id="PTHR22773">
    <property type="entry name" value="NADH DEHYDROGENASE"/>
    <property type="match status" value="1"/>
</dbReference>
<reference evidence="8 9" key="1">
    <citation type="journal article" date="2020" name="Genome Biol. Evol.">
        <title>Comparative Genomics Underlines Multiple Roles of Profftella, an Obligate Symbiont of Psyllids: Providing Toxins, Vitamins, and Carotenoids.</title>
        <authorList>
            <person name="Nakabachi A."/>
            <person name="Piel J."/>
            <person name="Malenovsky I."/>
            <person name="Hirose Y."/>
        </authorList>
    </citation>
    <scope>NUCLEOTIDE SEQUENCE [LARGE SCALE GENOMIC DNA]</scope>
    <source>
        <strain evidence="8 9">Dco</strain>
    </source>
</reference>
<keyword evidence="5" id="KW-0813">Transport</keyword>
<dbReference type="GO" id="GO:0048038">
    <property type="term" value="F:quinone binding"/>
    <property type="evidence" value="ECO:0007669"/>
    <property type="project" value="UniProtKB-KW"/>
</dbReference>
<evidence type="ECO:0000256" key="3">
    <source>
        <dbReference type="ARBA" id="ARBA00022989"/>
    </source>
</evidence>
<comment type="similarity">
    <text evidence="5">Belongs to the complex I subunit 2 family.</text>
</comment>
<dbReference type="Proteomes" id="UP000595708">
    <property type="component" value="Chromosome"/>
</dbReference>
<feature type="transmembrane region" description="Helical" evidence="5">
    <location>
        <begin position="218"/>
        <end position="236"/>
    </location>
</feature>
<keyword evidence="5" id="KW-0874">Quinone</keyword>
<dbReference type="PRINTS" id="PR01434">
    <property type="entry name" value="NADHDHGNASE5"/>
</dbReference>
<feature type="transmembrane region" description="Helical" evidence="5">
    <location>
        <begin position="256"/>
        <end position="279"/>
    </location>
</feature>
<dbReference type="Pfam" id="PF00361">
    <property type="entry name" value="Proton_antipo_M"/>
    <property type="match status" value="1"/>
</dbReference>
<feature type="transmembrane region" description="Helical" evidence="5">
    <location>
        <begin position="396"/>
        <end position="421"/>
    </location>
</feature>
<evidence type="ECO:0000259" key="7">
    <source>
        <dbReference type="Pfam" id="PF00361"/>
    </source>
</evidence>
<feature type="transmembrane region" description="Helical" evidence="5">
    <location>
        <begin position="291"/>
        <end position="310"/>
    </location>
</feature>
<keyword evidence="2 5" id="KW-0812">Transmembrane</keyword>
<feature type="transmembrane region" description="Helical" evidence="5">
    <location>
        <begin position="53"/>
        <end position="73"/>
    </location>
</feature>
<evidence type="ECO:0000256" key="4">
    <source>
        <dbReference type="ARBA" id="ARBA00023136"/>
    </source>
</evidence>
<dbReference type="GO" id="GO:0042773">
    <property type="term" value="P:ATP synthesis coupled electron transport"/>
    <property type="evidence" value="ECO:0007669"/>
    <property type="project" value="InterPro"/>
</dbReference>
<evidence type="ECO:0000313" key="9">
    <source>
        <dbReference type="Proteomes" id="UP000595708"/>
    </source>
</evidence>
<dbReference type="GO" id="GO:0050136">
    <property type="term" value="F:NADH dehydrogenase (quinone) (non-electrogenic) activity"/>
    <property type="evidence" value="ECO:0007669"/>
    <property type="project" value="UniProtKB-UniRule"/>
</dbReference>
<dbReference type="InterPro" id="IPR001750">
    <property type="entry name" value="ND/Mrp_TM"/>
</dbReference>
<comment type="catalytic activity">
    <reaction evidence="5">
        <text>a quinone + NADH + 5 H(+)(in) = a quinol + NAD(+) + 4 H(+)(out)</text>
        <dbReference type="Rhea" id="RHEA:57888"/>
        <dbReference type="ChEBI" id="CHEBI:15378"/>
        <dbReference type="ChEBI" id="CHEBI:24646"/>
        <dbReference type="ChEBI" id="CHEBI:57540"/>
        <dbReference type="ChEBI" id="CHEBI:57945"/>
        <dbReference type="ChEBI" id="CHEBI:132124"/>
    </reaction>
</comment>
<evidence type="ECO:0000256" key="1">
    <source>
        <dbReference type="ARBA" id="ARBA00004127"/>
    </source>
</evidence>
<dbReference type="GO" id="GO:0008137">
    <property type="term" value="F:NADH dehydrogenase (ubiquinone) activity"/>
    <property type="evidence" value="ECO:0007669"/>
    <property type="project" value="InterPro"/>
</dbReference>
<gene>
    <name evidence="5 8" type="primary">nuoN</name>
    <name evidence="8" type="ORF">PADco_1190</name>
</gene>
<keyword evidence="5" id="KW-0520">NAD</keyword>
<feature type="transmembrane region" description="Helical" evidence="5">
    <location>
        <begin position="177"/>
        <end position="198"/>
    </location>
</feature>
<evidence type="ECO:0000256" key="5">
    <source>
        <dbReference type="HAMAP-Rule" id="MF_00445"/>
    </source>
</evidence>
<keyword evidence="9" id="KW-1185">Reference proteome</keyword>
<organism evidence="8 9">
    <name type="scientific">Candidatus Profftella armatura</name>
    <name type="common">Diaphorina cf. continua</name>
    <dbReference type="NCBI Taxonomy" id="2661583"/>
    <lineage>
        <taxon>Bacteria</taxon>
        <taxon>Pseudomonadati</taxon>
        <taxon>Pseudomonadota</taxon>
        <taxon>Betaproteobacteria</taxon>
        <taxon>Candidatus Profftella</taxon>
    </lineage>
</organism>
<dbReference type="KEGG" id="parm:PADco_1190"/>
<dbReference type="AlphaFoldDB" id="A0A7R6VZR6"/>
<dbReference type="InterPro" id="IPR010096">
    <property type="entry name" value="NADH-Q_OxRdtase_suN/2"/>
</dbReference>
<feature type="transmembrane region" description="Helical" evidence="5">
    <location>
        <begin position="433"/>
        <end position="451"/>
    </location>
</feature>
<comment type="function">
    <text evidence="5">NDH-1 shuttles electrons from NADH, via FMN and iron-sulfur (Fe-S) centers, to quinones in the respiratory chain. The immediate electron acceptor for the enzyme in this species is believed to be ubiquinone. Couples the redox reaction to proton translocation (for every two electrons transferred, four hydrogen ions are translocated across the cytoplasmic membrane), and thus conserves the redox energy in a proton gradient.</text>
</comment>
<dbReference type="NCBIfam" id="TIGR01770">
    <property type="entry name" value="NDH_I_N"/>
    <property type="match status" value="1"/>
</dbReference>
<feature type="transmembrane region" description="Helical" evidence="5">
    <location>
        <begin position="93"/>
        <end position="113"/>
    </location>
</feature>
<evidence type="ECO:0000256" key="6">
    <source>
        <dbReference type="RuleBase" id="RU000320"/>
    </source>
</evidence>
<keyword evidence="5" id="KW-0830">Ubiquinone</keyword>
<dbReference type="HAMAP" id="MF_00445">
    <property type="entry name" value="NDH1_NuoN_1"/>
    <property type="match status" value="1"/>
</dbReference>
<keyword evidence="3 5" id="KW-1133">Transmembrane helix</keyword>
<evidence type="ECO:0000256" key="2">
    <source>
        <dbReference type="ARBA" id="ARBA00022692"/>
    </source>
</evidence>